<accession>A0ABV9GVU0</accession>
<evidence type="ECO:0000256" key="5">
    <source>
        <dbReference type="ARBA" id="ARBA00022741"/>
    </source>
</evidence>
<sequence length="285" mass="30904">MRTLYDVPAPAKLNLFLHITGRRSDGYHLLQSVFMLLDWQDKLHFERSASSAIGRDDLASTTALPADDLCVRAARTLQAATGCTQGVQIGLEKTIPAQAGMGGGSSNAATTLLALNRLWQLNLPRQALERIGLTLGADVPFFLRGHNAWVEGVGEQITPLTGPAALPPARFLVIKPRAGLETGKIFSSPLLQRDTKQARIVGFAADHYGFGHNDLQRAASGLCPDMQNAIAFLEQQGFVARMTGSGSAVFAKIERNPDLAKAASDWQIRVCENLQKHPLLEWAQD</sequence>
<protein>
    <recommendedName>
        <fullName evidence="3 10">4-diphosphocytidyl-2-C-methyl-D-erythritol kinase</fullName>
        <shortName evidence="10">CMK</shortName>
        <ecNumber evidence="2 10">2.7.1.148</ecNumber>
    </recommendedName>
    <alternativeName>
        <fullName evidence="9 10">4-(cytidine-5'-diphospho)-2-C-methyl-D-erythritol kinase</fullName>
    </alternativeName>
</protein>
<gene>
    <name evidence="10 13" type="primary">ispE</name>
    <name evidence="13" type="ORF">ACFO3A_08755</name>
</gene>
<dbReference type="Gene3D" id="3.30.230.10">
    <property type="match status" value="1"/>
</dbReference>
<dbReference type="GO" id="GO:0050515">
    <property type="term" value="F:4-(cytidine 5'-diphospho)-2-C-methyl-D-erythritol kinase activity"/>
    <property type="evidence" value="ECO:0007669"/>
    <property type="project" value="UniProtKB-EC"/>
</dbReference>
<dbReference type="SUPFAM" id="SSF55060">
    <property type="entry name" value="GHMP Kinase, C-terminal domain"/>
    <property type="match status" value="1"/>
</dbReference>
<dbReference type="InterPro" id="IPR020568">
    <property type="entry name" value="Ribosomal_Su5_D2-typ_SF"/>
</dbReference>
<evidence type="ECO:0000256" key="8">
    <source>
        <dbReference type="ARBA" id="ARBA00023229"/>
    </source>
</evidence>
<feature type="binding site" evidence="10">
    <location>
        <begin position="96"/>
        <end position="106"/>
    </location>
    <ligand>
        <name>ATP</name>
        <dbReference type="ChEBI" id="CHEBI:30616"/>
    </ligand>
</feature>
<comment type="caution">
    <text evidence="13">The sequence shown here is derived from an EMBL/GenBank/DDBJ whole genome shotgun (WGS) entry which is preliminary data.</text>
</comment>
<dbReference type="Gene3D" id="3.30.70.890">
    <property type="entry name" value="GHMP kinase, C-terminal domain"/>
    <property type="match status" value="1"/>
</dbReference>
<dbReference type="EMBL" id="JBHSEW010000006">
    <property type="protein sequence ID" value="MFC4622304.1"/>
    <property type="molecule type" value="Genomic_DNA"/>
</dbReference>
<organism evidence="13 14">
    <name type="scientific">Comamonas nitrativorans</name>
    <dbReference type="NCBI Taxonomy" id="108437"/>
    <lineage>
        <taxon>Bacteria</taxon>
        <taxon>Pseudomonadati</taxon>
        <taxon>Pseudomonadota</taxon>
        <taxon>Betaproteobacteria</taxon>
        <taxon>Burkholderiales</taxon>
        <taxon>Comamonadaceae</taxon>
        <taxon>Comamonas</taxon>
    </lineage>
</organism>
<dbReference type="InterPro" id="IPR006204">
    <property type="entry name" value="GHMP_kinase_N_dom"/>
</dbReference>
<keyword evidence="14" id="KW-1185">Reference proteome</keyword>
<dbReference type="Pfam" id="PF00288">
    <property type="entry name" value="GHMP_kinases_N"/>
    <property type="match status" value="1"/>
</dbReference>
<dbReference type="InterPro" id="IPR004424">
    <property type="entry name" value="IspE"/>
</dbReference>
<evidence type="ECO:0000256" key="4">
    <source>
        <dbReference type="ARBA" id="ARBA00022679"/>
    </source>
</evidence>
<evidence type="ECO:0000256" key="10">
    <source>
        <dbReference type="HAMAP-Rule" id="MF_00061"/>
    </source>
</evidence>
<feature type="active site" evidence="10">
    <location>
        <position position="12"/>
    </location>
</feature>
<dbReference type="PIRSF" id="PIRSF010376">
    <property type="entry name" value="IspE"/>
    <property type="match status" value="1"/>
</dbReference>
<evidence type="ECO:0000256" key="2">
    <source>
        <dbReference type="ARBA" id="ARBA00012052"/>
    </source>
</evidence>
<keyword evidence="4 10" id="KW-0808">Transferase</keyword>
<dbReference type="InterPro" id="IPR036554">
    <property type="entry name" value="GHMP_kinase_C_sf"/>
</dbReference>
<evidence type="ECO:0000313" key="13">
    <source>
        <dbReference type="EMBL" id="MFC4622304.1"/>
    </source>
</evidence>
<dbReference type="HAMAP" id="MF_00061">
    <property type="entry name" value="IspE"/>
    <property type="match status" value="1"/>
</dbReference>
<dbReference type="InterPro" id="IPR014721">
    <property type="entry name" value="Ribsml_uS5_D2-typ_fold_subgr"/>
</dbReference>
<comment type="function">
    <text evidence="10">Catalyzes the phosphorylation of the position 2 hydroxy group of 4-diphosphocytidyl-2C-methyl-D-erythritol.</text>
</comment>
<dbReference type="PANTHER" id="PTHR43527:SF2">
    <property type="entry name" value="4-DIPHOSPHOCYTIDYL-2-C-METHYL-D-ERYTHRITOL KINASE, CHLOROPLASTIC"/>
    <property type="match status" value="1"/>
</dbReference>
<evidence type="ECO:0000256" key="3">
    <source>
        <dbReference type="ARBA" id="ARBA00017473"/>
    </source>
</evidence>
<name>A0ABV9GVU0_9BURK</name>
<evidence type="ECO:0000256" key="7">
    <source>
        <dbReference type="ARBA" id="ARBA00022840"/>
    </source>
</evidence>
<dbReference type="RefSeq" id="WP_377725700.1">
    <property type="nucleotide sequence ID" value="NZ_JBHSEW010000006.1"/>
</dbReference>
<feature type="active site" evidence="10">
    <location>
        <position position="138"/>
    </location>
</feature>
<dbReference type="PANTHER" id="PTHR43527">
    <property type="entry name" value="4-DIPHOSPHOCYTIDYL-2-C-METHYL-D-ERYTHRITOL KINASE, CHLOROPLASTIC"/>
    <property type="match status" value="1"/>
</dbReference>
<comment type="similarity">
    <text evidence="1 10">Belongs to the GHMP kinase family. IspE subfamily.</text>
</comment>
<dbReference type="InterPro" id="IPR013750">
    <property type="entry name" value="GHMP_kinase_C_dom"/>
</dbReference>
<dbReference type="SUPFAM" id="SSF54211">
    <property type="entry name" value="Ribosomal protein S5 domain 2-like"/>
    <property type="match status" value="1"/>
</dbReference>
<dbReference type="NCBIfam" id="TIGR00154">
    <property type="entry name" value="ispE"/>
    <property type="match status" value="1"/>
</dbReference>
<evidence type="ECO:0000259" key="12">
    <source>
        <dbReference type="Pfam" id="PF08544"/>
    </source>
</evidence>
<evidence type="ECO:0000256" key="1">
    <source>
        <dbReference type="ARBA" id="ARBA00009684"/>
    </source>
</evidence>
<proteinExistence type="inferred from homology"/>
<evidence type="ECO:0000259" key="11">
    <source>
        <dbReference type="Pfam" id="PF00288"/>
    </source>
</evidence>
<keyword evidence="5 10" id="KW-0547">Nucleotide-binding</keyword>
<comment type="catalytic activity">
    <reaction evidence="10">
        <text>4-CDP-2-C-methyl-D-erythritol + ATP = 4-CDP-2-C-methyl-D-erythritol 2-phosphate + ADP + H(+)</text>
        <dbReference type="Rhea" id="RHEA:18437"/>
        <dbReference type="ChEBI" id="CHEBI:15378"/>
        <dbReference type="ChEBI" id="CHEBI:30616"/>
        <dbReference type="ChEBI" id="CHEBI:57823"/>
        <dbReference type="ChEBI" id="CHEBI:57919"/>
        <dbReference type="ChEBI" id="CHEBI:456216"/>
        <dbReference type="EC" id="2.7.1.148"/>
    </reaction>
</comment>
<feature type="domain" description="GHMP kinase N-terminal" evidence="11">
    <location>
        <begin position="69"/>
        <end position="145"/>
    </location>
</feature>
<evidence type="ECO:0000313" key="14">
    <source>
        <dbReference type="Proteomes" id="UP001595967"/>
    </source>
</evidence>
<dbReference type="Pfam" id="PF08544">
    <property type="entry name" value="GHMP_kinases_C"/>
    <property type="match status" value="1"/>
</dbReference>
<reference evidence="14" key="1">
    <citation type="journal article" date="2019" name="Int. J. Syst. Evol. Microbiol.">
        <title>The Global Catalogue of Microorganisms (GCM) 10K type strain sequencing project: providing services to taxonomists for standard genome sequencing and annotation.</title>
        <authorList>
            <consortium name="The Broad Institute Genomics Platform"/>
            <consortium name="The Broad Institute Genome Sequencing Center for Infectious Disease"/>
            <person name="Wu L."/>
            <person name="Ma J."/>
        </authorList>
    </citation>
    <scope>NUCLEOTIDE SEQUENCE [LARGE SCALE GENOMIC DNA]</scope>
    <source>
        <strain evidence="14">JCM 11650</strain>
    </source>
</reference>
<feature type="domain" description="GHMP kinase C-terminal" evidence="12">
    <location>
        <begin position="211"/>
        <end position="267"/>
    </location>
</feature>
<comment type="pathway">
    <text evidence="10">Isoprenoid biosynthesis; isopentenyl diphosphate biosynthesis via DXP pathway; isopentenyl diphosphate from 1-deoxy-D-xylulose 5-phosphate: step 3/6.</text>
</comment>
<keyword evidence="8 10" id="KW-0414">Isoprene biosynthesis</keyword>
<evidence type="ECO:0000256" key="9">
    <source>
        <dbReference type="ARBA" id="ARBA00032554"/>
    </source>
</evidence>
<keyword evidence="7 10" id="KW-0067">ATP-binding</keyword>
<dbReference type="EC" id="2.7.1.148" evidence="2 10"/>
<dbReference type="Proteomes" id="UP001595967">
    <property type="component" value="Unassembled WGS sequence"/>
</dbReference>
<keyword evidence="6 10" id="KW-0418">Kinase</keyword>
<evidence type="ECO:0000256" key="6">
    <source>
        <dbReference type="ARBA" id="ARBA00022777"/>
    </source>
</evidence>